<dbReference type="Proteomes" id="UP000816034">
    <property type="component" value="Unassembled WGS sequence"/>
</dbReference>
<comment type="caution">
    <text evidence="2">The sequence shown here is derived from an EMBL/GenBank/DDBJ whole genome shotgun (WGS) entry which is preliminary data.</text>
</comment>
<feature type="compositionally biased region" description="Basic and acidic residues" evidence="1">
    <location>
        <begin position="1"/>
        <end position="10"/>
    </location>
</feature>
<gene>
    <name evidence="2" type="ORF">C9374_004258</name>
</gene>
<evidence type="ECO:0000313" key="2">
    <source>
        <dbReference type="EMBL" id="KAG2383587.1"/>
    </source>
</evidence>
<dbReference type="RefSeq" id="XP_044549266.1">
    <property type="nucleotide sequence ID" value="XM_044693877.1"/>
</dbReference>
<keyword evidence="3" id="KW-1185">Reference proteome</keyword>
<protein>
    <submittedName>
        <fullName evidence="2">Uncharacterized protein</fullName>
    </submittedName>
</protein>
<name>A0AA88GSK5_NAELO</name>
<proteinExistence type="predicted"/>
<evidence type="ECO:0000313" key="3">
    <source>
        <dbReference type="Proteomes" id="UP000816034"/>
    </source>
</evidence>
<feature type="compositionally biased region" description="Polar residues" evidence="1">
    <location>
        <begin position="659"/>
        <end position="671"/>
    </location>
</feature>
<dbReference type="EMBL" id="PYSW02000020">
    <property type="protein sequence ID" value="KAG2383587.1"/>
    <property type="molecule type" value="Genomic_DNA"/>
</dbReference>
<feature type="region of interest" description="Disordered" evidence="1">
    <location>
        <begin position="582"/>
        <end position="609"/>
    </location>
</feature>
<reference evidence="2 3" key="1">
    <citation type="journal article" date="2018" name="BMC Genomics">
        <title>The genome of Naegleria lovaniensis, the basis for a comparative approach to unravel pathogenicity factors of the human pathogenic amoeba N. fowleri.</title>
        <authorList>
            <person name="Liechti N."/>
            <person name="Schurch N."/>
            <person name="Bruggmann R."/>
            <person name="Wittwer M."/>
        </authorList>
    </citation>
    <scope>NUCLEOTIDE SEQUENCE [LARGE SCALE GENOMIC DNA]</scope>
    <source>
        <strain evidence="2 3">ATCC 30569</strain>
    </source>
</reference>
<organism evidence="2 3">
    <name type="scientific">Naegleria lovaniensis</name>
    <name type="common">Amoeba</name>
    <dbReference type="NCBI Taxonomy" id="51637"/>
    <lineage>
        <taxon>Eukaryota</taxon>
        <taxon>Discoba</taxon>
        <taxon>Heterolobosea</taxon>
        <taxon>Tetramitia</taxon>
        <taxon>Eutetramitia</taxon>
        <taxon>Vahlkampfiidae</taxon>
        <taxon>Naegleria</taxon>
    </lineage>
</organism>
<dbReference type="GeneID" id="68096713"/>
<evidence type="ECO:0000256" key="1">
    <source>
        <dbReference type="SAM" id="MobiDB-lite"/>
    </source>
</evidence>
<dbReference type="AlphaFoldDB" id="A0AA88GSK5"/>
<feature type="compositionally biased region" description="Basic and acidic residues" evidence="1">
    <location>
        <begin position="646"/>
        <end position="658"/>
    </location>
</feature>
<sequence length="671" mass="76953">MDSSFLDHDSNNNSNNNNTPFHPSRILIPGSITIKSLAPGKASAFLEKNTLLPSDIHGFYEMSLLLLLPFTHPGALMNCQEICDEYNKLNMKKEMKDKITQAMKYQKCFMVLNHPSYFRNEMSQRMKMKLFTDGSTRQAYFIILQNHHQKQDEEEQCIPFTQRLDQLQQWIKDKMEELFSRSELSCHTQQPHKSSSSPLWKECLQLFKDSSQYIDVQHCGSEMSIQQVFEISSTPNITITSPPFSIISQSTLDRILDQCIFTYHQDQYNPIGPSSPFLNLVKSSKYSIDFIGMNDLEFKHAKYLVLREVNNVYSVFDHPQHAFVCIQHLKRHVNIEKHNHVNRNHSLEQLREFLSLDVYHCPFQDIDAHNRELYTLNVFKNSSKKKHTLVNIREAHEYKIHKKALKLENSGTSSVEQTMTNTNFPATSNTCRFLDNNNTPTPNTTLTPNTPTTLTPNRTSSIINTSLTPNTKNNNSSSTVISKTSGGFILSHFSLKSIIRAFKRDIPGGKRVKIFASLGKQVFYSSKFEKISQHSSMLMNDFRLKKIGRMNDVKTLFFSYIEHFNEPSRELLNKYRQRMSCSETSNHCGSSSSSENNQSNVENQQPPSSLFSHIPQFNAIIFHGHSQQDDVSNNSNSSTSALNQLDHGHNNSTIDHHATNSISTMNDHQMA</sequence>
<feature type="region of interest" description="Disordered" evidence="1">
    <location>
        <begin position="1"/>
        <end position="22"/>
    </location>
</feature>
<feature type="region of interest" description="Disordered" evidence="1">
    <location>
        <begin position="437"/>
        <end position="458"/>
    </location>
</feature>
<accession>A0AA88GSK5</accession>
<feature type="region of interest" description="Disordered" evidence="1">
    <location>
        <begin position="627"/>
        <end position="671"/>
    </location>
</feature>
<feature type="compositionally biased region" description="Low complexity" evidence="1">
    <location>
        <begin position="437"/>
        <end position="457"/>
    </location>
</feature>